<evidence type="ECO:0000313" key="5">
    <source>
        <dbReference type="EMBL" id="QEV62283.1"/>
    </source>
</evidence>
<proteinExistence type="predicted"/>
<dbReference type="Proteomes" id="UP000549009">
    <property type="component" value="Unassembled WGS sequence"/>
</dbReference>
<evidence type="ECO:0000313" key="6">
    <source>
        <dbReference type="Proteomes" id="UP000326505"/>
    </source>
</evidence>
<dbReference type="PANTHER" id="PTHR48106">
    <property type="entry name" value="QUINONE OXIDOREDUCTASE PIG3-RELATED"/>
    <property type="match status" value="1"/>
</dbReference>
<dbReference type="KEGG" id="sspb:CP982_29120"/>
<evidence type="ECO:0000256" key="1">
    <source>
        <dbReference type="ARBA" id="ARBA00022857"/>
    </source>
</evidence>
<dbReference type="CDD" id="cd08268">
    <property type="entry name" value="MDR2"/>
    <property type="match status" value="1"/>
</dbReference>
<name>A0A5P2XBA2_STRST</name>
<keyword evidence="1" id="KW-0521">NADP</keyword>
<evidence type="ECO:0000256" key="2">
    <source>
        <dbReference type="ARBA" id="ARBA00023002"/>
    </source>
</evidence>
<feature type="domain" description="Enoyl reductase (ER)" evidence="3">
    <location>
        <begin position="16"/>
        <end position="331"/>
    </location>
</feature>
<organism evidence="5 6">
    <name type="scientific">Streptomyces spectabilis</name>
    <dbReference type="NCBI Taxonomy" id="68270"/>
    <lineage>
        <taxon>Bacteria</taxon>
        <taxon>Bacillati</taxon>
        <taxon>Actinomycetota</taxon>
        <taxon>Actinomycetes</taxon>
        <taxon>Kitasatosporales</taxon>
        <taxon>Streptomycetaceae</taxon>
        <taxon>Streptomyces</taxon>
    </lineage>
</organism>
<dbReference type="Gene3D" id="3.90.180.10">
    <property type="entry name" value="Medium-chain alcohol dehydrogenases, catalytic domain"/>
    <property type="match status" value="1"/>
</dbReference>
<dbReference type="InterPro" id="IPR013154">
    <property type="entry name" value="ADH-like_N"/>
</dbReference>
<gene>
    <name evidence="5" type="ORF">CP982_29120</name>
    <name evidence="4" type="ORF">FHS40_003449</name>
</gene>
<dbReference type="AlphaFoldDB" id="A0A5P2XBA2"/>
<dbReference type="EMBL" id="CP023690">
    <property type="protein sequence ID" value="QEV62283.1"/>
    <property type="molecule type" value="Genomic_DNA"/>
</dbReference>
<dbReference type="SMART" id="SM00829">
    <property type="entry name" value="PKS_ER"/>
    <property type="match status" value="1"/>
</dbReference>
<dbReference type="InterPro" id="IPR011032">
    <property type="entry name" value="GroES-like_sf"/>
</dbReference>
<keyword evidence="2" id="KW-0560">Oxidoreductase</keyword>
<dbReference type="PANTHER" id="PTHR48106:SF5">
    <property type="entry name" value="ZINC-CONTAINING ALCOHOL DEHYDROGENASE"/>
    <property type="match status" value="1"/>
</dbReference>
<dbReference type="Pfam" id="PF08240">
    <property type="entry name" value="ADH_N"/>
    <property type="match status" value="1"/>
</dbReference>
<protein>
    <submittedName>
        <fullName evidence="4 5">NADPH:quinone reductase</fullName>
    </submittedName>
</protein>
<dbReference type="Proteomes" id="UP000326505">
    <property type="component" value="Chromosome"/>
</dbReference>
<dbReference type="SUPFAM" id="SSF50129">
    <property type="entry name" value="GroES-like"/>
    <property type="match status" value="1"/>
</dbReference>
<dbReference type="GO" id="GO:0070402">
    <property type="term" value="F:NADPH binding"/>
    <property type="evidence" value="ECO:0007669"/>
    <property type="project" value="TreeGrafter"/>
</dbReference>
<dbReference type="SUPFAM" id="SSF51735">
    <property type="entry name" value="NAD(P)-binding Rossmann-fold domains"/>
    <property type="match status" value="1"/>
</dbReference>
<dbReference type="OrthoDB" id="9792162at2"/>
<evidence type="ECO:0000313" key="7">
    <source>
        <dbReference type="Proteomes" id="UP000549009"/>
    </source>
</evidence>
<dbReference type="InterPro" id="IPR020843">
    <property type="entry name" value="ER"/>
</dbReference>
<dbReference type="Pfam" id="PF13602">
    <property type="entry name" value="ADH_zinc_N_2"/>
    <property type="match status" value="1"/>
</dbReference>
<dbReference type="EMBL" id="JACHJD010000005">
    <property type="protein sequence ID" value="MBB5104365.1"/>
    <property type="molecule type" value="Genomic_DNA"/>
</dbReference>
<dbReference type="GO" id="GO:0016651">
    <property type="term" value="F:oxidoreductase activity, acting on NAD(P)H"/>
    <property type="evidence" value="ECO:0007669"/>
    <property type="project" value="TreeGrafter"/>
</dbReference>
<dbReference type="Gene3D" id="3.40.50.720">
    <property type="entry name" value="NAD(P)-binding Rossmann-like Domain"/>
    <property type="match status" value="1"/>
</dbReference>
<dbReference type="RefSeq" id="WP_150513185.1">
    <property type="nucleotide sequence ID" value="NZ_BMSQ01000001.1"/>
</dbReference>
<dbReference type="InterPro" id="IPR036291">
    <property type="entry name" value="NAD(P)-bd_dom_sf"/>
</dbReference>
<accession>A0A5P2XBA2</accession>
<reference evidence="4 7" key="2">
    <citation type="submission" date="2020-08" db="EMBL/GenBank/DDBJ databases">
        <title>Genomic Encyclopedia of Type Strains, Phase III (KMG-III): the genomes of soil and plant-associated and newly described type strains.</title>
        <authorList>
            <person name="Whitman W."/>
        </authorList>
    </citation>
    <scope>NUCLEOTIDE SEQUENCE [LARGE SCALE GENOMIC DNA]</scope>
    <source>
        <strain evidence="4 7">CECT 3146</strain>
    </source>
</reference>
<reference evidence="5 6" key="1">
    <citation type="submission" date="2017-09" db="EMBL/GenBank/DDBJ databases">
        <authorList>
            <person name="Lee N."/>
            <person name="Cho B.-K."/>
        </authorList>
    </citation>
    <scope>NUCLEOTIDE SEQUENCE [LARGE SCALE GENOMIC DNA]</scope>
    <source>
        <strain evidence="5 6">ATCC 27465</strain>
    </source>
</reference>
<evidence type="ECO:0000313" key="4">
    <source>
        <dbReference type="EMBL" id="MBB5104365.1"/>
    </source>
</evidence>
<sequence>MTTSTTARTVLFDETGGPEVLRVHDLRLPAPGPGEVQLKVEALGLNRAEALLRSGAYYYPPTLPGSRNGYEAAGVVEAVGGGVTDLAPGDPVLVAADFHLSTHGVYADRVVLPETVVVRRPAAVHPVTAAAAWLTYSTAYGALQVVAGMRPGDHVLITGASSGVGTAAIQVVRRAGAVPIATTRTEVKRQRLLDLGAAHVVVTDGEKDVAKESRRLTSGRGVEIVLDAIGGPGFQELGGAVAPGGTLVSYGWLDLRPTVLPMNWPLTVHGYANLAAFPTPEDRRRAAGYLFSGLADGSLRPEIAEVFDGLDRMPEAHRLMESNTHTGKIVVRP</sequence>
<keyword evidence="7" id="KW-1185">Reference proteome</keyword>
<evidence type="ECO:0000259" key="3">
    <source>
        <dbReference type="SMART" id="SM00829"/>
    </source>
</evidence>